<reference evidence="8" key="1">
    <citation type="submission" date="2015-09" db="EMBL/GenBank/DDBJ databases">
        <authorList>
            <consortium name="Pathogen Informatics"/>
        </authorList>
    </citation>
    <scope>NUCLEOTIDE SEQUENCE</scope>
    <source>
        <strain evidence="8">2789STDY5834896</strain>
    </source>
</reference>
<evidence type="ECO:0000256" key="2">
    <source>
        <dbReference type="ARBA" id="ARBA00022691"/>
    </source>
</evidence>
<dbReference type="EMBL" id="FMHG01000001">
    <property type="protein sequence ID" value="SCJ38211.1"/>
    <property type="molecule type" value="Genomic_DNA"/>
</dbReference>
<dbReference type="CDD" id="cd02068">
    <property type="entry name" value="radical_SAM_B12_BD"/>
    <property type="match status" value="1"/>
</dbReference>
<keyword evidence="5" id="KW-0411">Iron-sulfur</keyword>
<organism evidence="8">
    <name type="scientific">uncultured Anaerotruncus sp</name>
    <dbReference type="NCBI Taxonomy" id="905011"/>
    <lineage>
        <taxon>Bacteria</taxon>
        <taxon>Bacillati</taxon>
        <taxon>Bacillota</taxon>
        <taxon>Clostridia</taxon>
        <taxon>Eubacteriales</taxon>
        <taxon>Oscillospiraceae</taxon>
        <taxon>Anaerotruncus</taxon>
        <taxon>environmental samples</taxon>
    </lineage>
</organism>
<evidence type="ECO:0000256" key="4">
    <source>
        <dbReference type="ARBA" id="ARBA00023004"/>
    </source>
</evidence>
<dbReference type="GO" id="GO:0031419">
    <property type="term" value="F:cobalamin binding"/>
    <property type="evidence" value="ECO:0007669"/>
    <property type="project" value="InterPro"/>
</dbReference>
<dbReference type="InterPro" id="IPR023404">
    <property type="entry name" value="rSAM_horseshoe"/>
</dbReference>
<dbReference type="Pfam" id="PF04055">
    <property type="entry name" value="Radical_SAM"/>
    <property type="match status" value="1"/>
</dbReference>
<dbReference type="AlphaFoldDB" id="A0A1C6FYT6"/>
<keyword evidence="4" id="KW-0408">Iron</keyword>
<dbReference type="InterPro" id="IPR051198">
    <property type="entry name" value="BchE-like"/>
</dbReference>
<gene>
    <name evidence="8" type="ORF">SAMEA3545359_00160</name>
</gene>
<dbReference type="Gene3D" id="3.40.50.280">
    <property type="entry name" value="Cobalamin-binding domain"/>
    <property type="match status" value="1"/>
</dbReference>
<dbReference type="GO" id="GO:0046872">
    <property type="term" value="F:metal ion binding"/>
    <property type="evidence" value="ECO:0007669"/>
    <property type="project" value="UniProtKB-KW"/>
</dbReference>
<dbReference type="SFLD" id="SFLDG01082">
    <property type="entry name" value="B12-binding_domain_containing"/>
    <property type="match status" value="1"/>
</dbReference>
<dbReference type="InterPro" id="IPR007197">
    <property type="entry name" value="rSAM"/>
</dbReference>
<evidence type="ECO:0000313" key="8">
    <source>
        <dbReference type="EMBL" id="SCJ38211.1"/>
    </source>
</evidence>
<accession>A0A1C6FYT6</accession>
<dbReference type="GO" id="GO:0005829">
    <property type="term" value="C:cytosol"/>
    <property type="evidence" value="ECO:0007669"/>
    <property type="project" value="TreeGrafter"/>
</dbReference>
<evidence type="ECO:0000256" key="3">
    <source>
        <dbReference type="ARBA" id="ARBA00022723"/>
    </source>
</evidence>
<dbReference type="SMART" id="SM00729">
    <property type="entry name" value="Elp3"/>
    <property type="match status" value="1"/>
</dbReference>
<evidence type="ECO:0000256" key="5">
    <source>
        <dbReference type="ARBA" id="ARBA00023014"/>
    </source>
</evidence>
<dbReference type="Pfam" id="PF13311">
    <property type="entry name" value="DUF4080"/>
    <property type="match status" value="1"/>
</dbReference>
<feature type="domain" description="B12-binding" evidence="6">
    <location>
        <begin position="1"/>
        <end position="135"/>
    </location>
</feature>
<dbReference type="PROSITE" id="PS51332">
    <property type="entry name" value="B12_BINDING"/>
    <property type="match status" value="1"/>
</dbReference>
<evidence type="ECO:0000259" key="7">
    <source>
        <dbReference type="PROSITE" id="PS51918"/>
    </source>
</evidence>
<dbReference type="InterPro" id="IPR058240">
    <property type="entry name" value="rSAM_sf"/>
</dbReference>
<dbReference type="Pfam" id="PF02310">
    <property type="entry name" value="B12-binding"/>
    <property type="match status" value="1"/>
</dbReference>
<dbReference type="PROSITE" id="PS51918">
    <property type="entry name" value="RADICAL_SAM"/>
    <property type="match status" value="1"/>
</dbReference>
<sequence length="584" mass="65602">MDTLLISINSKYSHTGLAVRYLEAAIRRAGGSCQVLECTINQLPHQLLSEIYRRCARPTRLLFSTYIWNVATIARLGPDLKAILPHCPIFCGGPEAGYDPDFLSKYPWCDGVLTGEGDIPVPLLAAGAPLPEVPGLHWRDGARVVQNGPAPVPDMDQLPFVYTADTLPRDRTLYYETSRGCPFHCHYCLSGAGGQVRFRSLEKVFAELDFFLAQRVRQVKFVDRTFNCDRARARTIWRYLMEHDNGVTNFHFELGADLLGPEDAALLEGARRGLFQFEIGVQSTHPATVAAVQRVHDFRAIAKAVGALLAPGNIHIHLDLIAGLPHEDLTAFSRSFDDVYRLHPHQLQLGFLKLLHGSLLRQEAEGYGIVCSEAPPYQVLRTRWLSFADLLLLEQVEDCVDTFYNCGRYRTAIGYLEQLLESPFALYCQLAQYMQLERQKEQVSGMPAALSKEDKWRLLLAFGTGLPGADAARLRQCIQFDRLRQERPKKHLSFLDGGDLTPRYRQQIRDFYGDEAQVAHYLPGHVGMHPAAIAKSVYIHVFPYPVWPDSRETAGGPVAVLFDYSRTDPDKNAIFYQIDLGGSV</sequence>
<dbReference type="SFLD" id="SFLDS00029">
    <property type="entry name" value="Radical_SAM"/>
    <property type="match status" value="1"/>
</dbReference>
<dbReference type="InterPro" id="IPR006158">
    <property type="entry name" value="Cobalamin-bd"/>
</dbReference>
<dbReference type="SUPFAM" id="SSF102114">
    <property type="entry name" value="Radical SAM enzymes"/>
    <property type="match status" value="1"/>
</dbReference>
<dbReference type="InterPro" id="IPR006638">
    <property type="entry name" value="Elp3/MiaA/NifB-like_rSAM"/>
</dbReference>
<evidence type="ECO:0000259" key="6">
    <source>
        <dbReference type="PROSITE" id="PS51332"/>
    </source>
</evidence>
<name>A0A1C6FYT6_9FIRM</name>
<protein>
    <submittedName>
        <fullName evidence="8">Coproporphyrinogen III oxidase</fullName>
    </submittedName>
</protein>
<dbReference type="PANTHER" id="PTHR43409">
    <property type="entry name" value="ANAEROBIC MAGNESIUM-PROTOPORPHYRIN IX MONOMETHYL ESTER CYCLASE-RELATED"/>
    <property type="match status" value="1"/>
</dbReference>
<dbReference type="Gene3D" id="3.80.30.20">
    <property type="entry name" value="tm_1862 like domain"/>
    <property type="match status" value="1"/>
</dbReference>
<comment type="cofactor">
    <cofactor evidence="1">
        <name>[4Fe-4S] cluster</name>
        <dbReference type="ChEBI" id="CHEBI:49883"/>
    </cofactor>
</comment>
<dbReference type="GO" id="GO:0051536">
    <property type="term" value="F:iron-sulfur cluster binding"/>
    <property type="evidence" value="ECO:0007669"/>
    <property type="project" value="UniProtKB-KW"/>
</dbReference>
<keyword evidence="2" id="KW-0949">S-adenosyl-L-methionine</keyword>
<feature type="domain" description="Radical SAM core" evidence="7">
    <location>
        <begin position="167"/>
        <end position="394"/>
    </location>
</feature>
<proteinExistence type="predicted"/>
<dbReference type="PANTHER" id="PTHR43409:SF16">
    <property type="entry name" value="SLR0320 PROTEIN"/>
    <property type="match status" value="1"/>
</dbReference>
<dbReference type="InterPro" id="IPR025288">
    <property type="entry name" value="DUF4080"/>
</dbReference>
<dbReference type="GO" id="GO:0003824">
    <property type="term" value="F:catalytic activity"/>
    <property type="evidence" value="ECO:0007669"/>
    <property type="project" value="InterPro"/>
</dbReference>
<dbReference type="CDD" id="cd01335">
    <property type="entry name" value="Radical_SAM"/>
    <property type="match status" value="1"/>
</dbReference>
<evidence type="ECO:0000256" key="1">
    <source>
        <dbReference type="ARBA" id="ARBA00001966"/>
    </source>
</evidence>
<keyword evidence="3" id="KW-0479">Metal-binding</keyword>